<dbReference type="PROSITE" id="PS50088">
    <property type="entry name" value="ANK_REPEAT"/>
    <property type="match status" value="4"/>
</dbReference>
<dbReference type="InterPro" id="IPR051573">
    <property type="entry name" value="Ankyrin-SOCS_box_domain"/>
</dbReference>
<dbReference type="Gene3D" id="1.25.40.20">
    <property type="entry name" value="Ankyrin repeat-containing domain"/>
    <property type="match status" value="1"/>
</dbReference>
<dbReference type="Ensembl" id="ENSSFOT00015015226.2">
    <property type="protein sequence ID" value="ENSSFOP00015015046.1"/>
    <property type="gene ID" value="ENSSFOG00015009727.2"/>
</dbReference>
<evidence type="ECO:0000256" key="7">
    <source>
        <dbReference type="PROSITE-ProRule" id="PRU00023"/>
    </source>
</evidence>
<dbReference type="PANTHER" id="PTHR24136:SF14">
    <property type="entry name" value="ANKYRIN REPEAT AND SOCS BOX PROTEIN 11"/>
    <property type="match status" value="1"/>
</dbReference>
<feature type="repeat" description="ANK" evidence="7">
    <location>
        <begin position="134"/>
        <end position="166"/>
    </location>
</feature>
<evidence type="ECO:0000313" key="9">
    <source>
        <dbReference type="Ensembl" id="ENSSFOP00015015046.1"/>
    </source>
</evidence>
<evidence type="ECO:0000256" key="4">
    <source>
        <dbReference type="ARBA" id="ARBA00022786"/>
    </source>
</evidence>
<feature type="repeat" description="ANK" evidence="7">
    <location>
        <begin position="69"/>
        <end position="101"/>
    </location>
</feature>
<dbReference type="OrthoDB" id="3246549at2759"/>
<dbReference type="KEGG" id="sfm:108920516"/>
<dbReference type="GO" id="GO:0016567">
    <property type="term" value="P:protein ubiquitination"/>
    <property type="evidence" value="ECO:0007669"/>
    <property type="project" value="UniProtKB-UniPathway"/>
</dbReference>
<dbReference type="InterPro" id="IPR036770">
    <property type="entry name" value="Ankyrin_rpt-contain_sf"/>
</dbReference>
<comment type="pathway">
    <text evidence="1">Protein modification; protein ubiquitination.</text>
</comment>
<dbReference type="Pfam" id="PF00023">
    <property type="entry name" value="Ank"/>
    <property type="match status" value="1"/>
</dbReference>
<evidence type="ECO:0000256" key="6">
    <source>
        <dbReference type="ARBA" id="ARBA00044976"/>
    </source>
</evidence>
<keyword evidence="4" id="KW-0833">Ubl conjugation pathway</keyword>
<gene>
    <name evidence="9" type="primary">asb11</name>
</gene>
<keyword evidence="10" id="KW-1185">Reference proteome</keyword>
<dbReference type="UniPathway" id="UPA00143"/>
<accession>A0A8C9RLR0</accession>
<dbReference type="InterPro" id="IPR002110">
    <property type="entry name" value="Ankyrin_rpt"/>
</dbReference>
<protein>
    <recommendedName>
        <fullName evidence="6">Ankyrin repeat and SOCS box protein 11</fullName>
    </recommendedName>
</protein>
<evidence type="ECO:0000256" key="2">
    <source>
        <dbReference type="ARBA" id="ARBA00005949"/>
    </source>
</evidence>
<proteinExistence type="inferred from homology"/>
<feature type="domain" description="SOCS box" evidence="8">
    <location>
        <begin position="247"/>
        <end position="297"/>
    </location>
</feature>
<evidence type="ECO:0000256" key="1">
    <source>
        <dbReference type="ARBA" id="ARBA00004906"/>
    </source>
</evidence>
<dbReference type="PROSITE" id="PS50297">
    <property type="entry name" value="ANK_REP_REGION"/>
    <property type="match status" value="4"/>
</dbReference>
<dbReference type="Pfam" id="PF07525">
    <property type="entry name" value="SOCS_box"/>
    <property type="match status" value="1"/>
</dbReference>
<feature type="repeat" description="ANK" evidence="7">
    <location>
        <begin position="199"/>
        <end position="233"/>
    </location>
</feature>
<evidence type="ECO:0000313" key="10">
    <source>
        <dbReference type="Proteomes" id="UP000694397"/>
    </source>
</evidence>
<keyword evidence="3" id="KW-0677">Repeat</keyword>
<dbReference type="SUPFAM" id="SSF48403">
    <property type="entry name" value="Ankyrin repeat"/>
    <property type="match status" value="1"/>
</dbReference>
<dbReference type="Gene3D" id="1.10.750.20">
    <property type="entry name" value="SOCS box"/>
    <property type="match status" value="1"/>
</dbReference>
<organism evidence="9 10">
    <name type="scientific">Scleropages formosus</name>
    <name type="common">Asian bonytongue</name>
    <name type="synonym">Osteoglossum formosum</name>
    <dbReference type="NCBI Taxonomy" id="113540"/>
    <lineage>
        <taxon>Eukaryota</taxon>
        <taxon>Metazoa</taxon>
        <taxon>Chordata</taxon>
        <taxon>Craniata</taxon>
        <taxon>Vertebrata</taxon>
        <taxon>Euteleostomi</taxon>
        <taxon>Actinopterygii</taxon>
        <taxon>Neopterygii</taxon>
        <taxon>Teleostei</taxon>
        <taxon>Osteoglossocephala</taxon>
        <taxon>Osteoglossomorpha</taxon>
        <taxon>Osteoglossiformes</taxon>
        <taxon>Osteoglossidae</taxon>
        <taxon>Scleropages</taxon>
    </lineage>
</organism>
<evidence type="ECO:0000259" key="8">
    <source>
        <dbReference type="PROSITE" id="PS50225"/>
    </source>
</evidence>
<dbReference type="AlphaFoldDB" id="A0A8C9RLR0"/>
<dbReference type="InterPro" id="IPR001496">
    <property type="entry name" value="SOCS_box"/>
</dbReference>
<dbReference type="SMART" id="SM00248">
    <property type="entry name" value="ANK"/>
    <property type="match status" value="6"/>
</dbReference>
<reference evidence="9" key="2">
    <citation type="submission" date="2025-08" db="UniProtKB">
        <authorList>
            <consortium name="Ensembl"/>
        </authorList>
    </citation>
    <scope>IDENTIFICATION</scope>
</reference>
<comment type="similarity">
    <text evidence="2">Belongs to the ankyrin SOCS box (ASB) family.</text>
</comment>
<name>A0A8C9RLR0_SCLFO</name>
<dbReference type="Proteomes" id="UP000694397">
    <property type="component" value="Chromosome 14"/>
</dbReference>
<evidence type="ECO:0000256" key="3">
    <source>
        <dbReference type="ARBA" id="ARBA00022737"/>
    </source>
</evidence>
<dbReference type="PROSITE" id="PS50225">
    <property type="entry name" value="SOCS"/>
    <property type="match status" value="1"/>
</dbReference>
<sequence length="297" mass="32339">MADVQEEASLQRRPWDKKFHIYGGSISNTLMAECWADRSPLHEAALQGRLLPLRTLITQGFDVNVVTMDGVSALHDACLGGHAACASLLVRNGAKVNVVTVDGVTPLFNACVSGSVRCVEMLLEHCPFPHPEYLAASPIHEAAKRGHKECVELLLSKGANIDLEIPRMGTPLFTACLFQKIDCIKMLLHLGADVQRGRGQDTPLHAAAAAQADSTEVVELLIDYGANVWSRNADGKRPVELIPANGAVEKSLTLREGPSALSQLCRLRVRQLLGPGRLHLVPSFQVPRCLIDFLCYR</sequence>
<keyword evidence="5 7" id="KW-0040">ANK repeat</keyword>
<dbReference type="GO" id="GO:0045732">
    <property type="term" value="P:positive regulation of protein catabolic process"/>
    <property type="evidence" value="ECO:0007669"/>
    <property type="project" value="TreeGrafter"/>
</dbReference>
<dbReference type="SMART" id="SM00969">
    <property type="entry name" value="SOCS_box"/>
    <property type="match status" value="1"/>
</dbReference>
<reference evidence="9 10" key="1">
    <citation type="submission" date="2019-04" db="EMBL/GenBank/DDBJ databases">
        <authorList>
            <consortium name="Wellcome Sanger Institute Data Sharing"/>
        </authorList>
    </citation>
    <scope>NUCLEOTIDE SEQUENCE [LARGE SCALE GENOMIC DNA]</scope>
</reference>
<reference evidence="9" key="3">
    <citation type="submission" date="2025-09" db="UniProtKB">
        <authorList>
            <consortium name="Ensembl"/>
        </authorList>
    </citation>
    <scope>IDENTIFICATION</scope>
</reference>
<evidence type="ECO:0000256" key="5">
    <source>
        <dbReference type="ARBA" id="ARBA00023043"/>
    </source>
</evidence>
<dbReference type="PANTHER" id="PTHR24136">
    <property type="entry name" value="SOWAH (DROSOPHILA) HOMOLOG"/>
    <property type="match status" value="1"/>
</dbReference>
<dbReference type="GeneTree" id="ENSGT00940000166315"/>
<dbReference type="Pfam" id="PF12796">
    <property type="entry name" value="Ank_2"/>
    <property type="match status" value="2"/>
</dbReference>
<feature type="repeat" description="ANK" evidence="7">
    <location>
        <begin position="36"/>
        <end position="68"/>
    </location>
</feature>
<dbReference type="FunFam" id="1.25.40.20:FF:000016">
    <property type="entry name" value="Ankyrin repeat and SOCS box containing 5"/>
    <property type="match status" value="1"/>
</dbReference>